<keyword evidence="2" id="KW-0804">Transcription</keyword>
<dbReference type="Pfam" id="PF02536">
    <property type="entry name" value="mTERF"/>
    <property type="match status" value="1"/>
</dbReference>
<keyword evidence="2" id="KW-0805">Transcription regulation</keyword>
<proteinExistence type="inferred from homology"/>
<comment type="similarity">
    <text evidence="1">Belongs to the mTERF family.</text>
</comment>
<feature type="chain" id="PRO_5044791426" evidence="4">
    <location>
        <begin position="26"/>
        <end position="373"/>
    </location>
</feature>
<keyword evidence="6" id="KW-1185">Reference proteome</keyword>
<evidence type="ECO:0000256" key="1">
    <source>
        <dbReference type="ARBA" id="ARBA00007692"/>
    </source>
</evidence>
<dbReference type="PANTHER" id="PTHR13068">
    <property type="entry name" value="CGI-12 PROTEIN-RELATED"/>
    <property type="match status" value="1"/>
</dbReference>
<gene>
    <name evidence="5" type="ORF">URODEC1_LOCUS493</name>
</gene>
<accession>A0ABC8V7L5</accession>
<sequence length="373" mass="41369">MLRRQLQPWLLSALCATFPLHRCLLYSTSSGRFVVEDYLVDTCGITPAQARKASKYLHHLKSPEKPDAVRAFLAGFGVSKADVATAITRDTRLLCSSVDKTLTPQFAQLREIGLSPAEISRLMTIFPRITPLRISRIAFYLSFLGSYDKVHTAIRSSAYLLSTDVDNVVKPNIELLLQCGLTPGDVATLCSRVPVLFTKEPERVMEVVARADKLGVPRNSAMFKRALEIVHNQNPRRISAKMDFLKKALACSESEVAIAICQMPPLLAASVGKLGRVVEFLKVDVGLEPGYIVRRPQLFSLSVEKRLIPRHYVIKVLKAKGLVKKDIDFHSVVCLNEERFAERMLERHKESVPGLAGAYAAACAGQVPSEIEL</sequence>
<evidence type="ECO:0000256" key="3">
    <source>
        <dbReference type="ARBA" id="ARBA00022946"/>
    </source>
</evidence>
<feature type="signal peptide" evidence="4">
    <location>
        <begin position="1"/>
        <end position="25"/>
    </location>
</feature>
<dbReference type="AlphaFoldDB" id="A0ABC8V7L5"/>
<dbReference type="Gene3D" id="1.25.70.10">
    <property type="entry name" value="Transcription termination factor 3, mitochondrial"/>
    <property type="match status" value="1"/>
</dbReference>
<evidence type="ECO:0000256" key="2">
    <source>
        <dbReference type="ARBA" id="ARBA00022472"/>
    </source>
</evidence>
<dbReference type="GO" id="GO:0006353">
    <property type="term" value="P:DNA-templated transcription termination"/>
    <property type="evidence" value="ECO:0007669"/>
    <property type="project" value="UniProtKB-KW"/>
</dbReference>
<evidence type="ECO:0000313" key="6">
    <source>
        <dbReference type="Proteomes" id="UP001497457"/>
    </source>
</evidence>
<dbReference type="FunFam" id="1.25.70.10:FF:000001">
    <property type="entry name" value="Mitochondrial transcription termination factor-like"/>
    <property type="match status" value="1"/>
</dbReference>
<protein>
    <submittedName>
        <fullName evidence="5">Uncharacterized protein</fullName>
    </submittedName>
</protein>
<evidence type="ECO:0000313" key="5">
    <source>
        <dbReference type="EMBL" id="CAL4885393.1"/>
    </source>
</evidence>
<keyword evidence="2" id="KW-0806">Transcription termination</keyword>
<reference evidence="5 6" key="2">
    <citation type="submission" date="2024-10" db="EMBL/GenBank/DDBJ databases">
        <authorList>
            <person name="Ryan C."/>
        </authorList>
    </citation>
    <scope>NUCLEOTIDE SEQUENCE [LARGE SCALE GENOMIC DNA]</scope>
</reference>
<dbReference type="InterPro" id="IPR003690">
    <property type="entry name" value="MTERF"/>
</dbReference>
<dbReference type="EMBL" id="OZ075111">
    <property type="protein sequence ID" value="CAL4885393.1"/>
    <property type="molecule type" value="Genomic_DNA"/>
</dbReference>
<keyword evidence="3" id="KW-0809">Transit peptide</keyword>
<name>A0ABC8V7L5_9POAL</name>
<organism evidence="5 6">
    <name type="scientific">Urochloa decumbens</name>
    <dbReference type="NCBI Taxonomy" id="240449"/>
    <lineage>
        <taxon>Eukaryota</taxon>
        <taxon>Viridiplantae</taxon>
        <taxon>Streptophyta</taxon>
        <taxon>Embryophyta</taxon>
        <taxon>Tracheophyta</taxon>
        <taxon>Spermatophyta</taxon>
        <taxon>Magnoliopsida</taxon>
        <taxon>Liliopsida</taxon>
        <taxon>Poales</taxon>
        <taxon>Poaceae</taxon>
        <taxon>PACMAD clade</taxon>
        <taxon>Panicoideae</taxon>
        <taxon>Panicodae</taxon>
        <taxon>Paniceae</taxon>
        <taxon>Melinidinae</taxon>
        <taxon>Urochloa</taxon>
    </lineage>
</organism>
<keyword evidence="4" id="KW-0732">Signal</keyword>
<dbReference type="Proteomes" id="UP001497457">
    <property type="component" value="Chromosome 1b"/>
</dbReference>
<reference evidence="6" key="1">
    <citation type="submission" date="2024-06" db="EMBL/GenBank/DDBJ databases">
        <authorList>
            <person name="Ryan C."/>
        </authorList>
    </citation>
    <scope>NUCLEOTIDE SEQUENCE [LARGE SCALE GENOMIC DNA]</scope>
</reference>
<dbReference type="SMART" id="SM00733">
    <property type="entry name" value="Mterf"/>
    <property type="match status" value="5"/>
</dbReference>
<evidence type="ECO:0000256" key="4">
    <source>
        <dbReference type="SAM" id="SignalP"/>
    </source>
</evidence>
<dbReference type="PANTHER" id="PTHR13068:SF39">
    <property type="entry name" value="OS02G0749900 PROTEIN"/>
    <property type="match status" value="1"/>
</dbReference>
<dbReference type="InterPro" id="IPR038538">
    <property type="entry name" value="MTERF_sf"/>
</dbReference>